<dbReference type="SUPFAM" id="SSF56235">
    <property type="entry name" value="N-terminal nucleophile aminohydrolases (Ntn hydrolases)"/>
    <property type="match status" value="1"/>
</dbReference>
<evidence type="ECO:0000313" key="10">
    <source>
        <dbReference type="EMBL" id="ETO26557.1"/>
    </source>
</evidence>
<keyword evidence="8" id="KW-0647">Proteasome</keyword>
<evidence type="ECO:0000256" key="6">
    <source>
        <dbReference type="ARBA" id="ARBA00022698"/>
    </source>
</evidence>
<evidence type="ECO:0000256" key="1">
    <source>
        <dbReference type="ARBA" id="ARBA00001198"/>
    </source>
</evidence>
<keyword evidence="11" id="KW-1185">Reference proteome</keyword>
<comment type="catalytic activity">
    <reaction evidence="1">
        <text>Cleavage of peptide bonds with very broad specificity.</text>
        <dbReference type="EC" id="3.4.25.1"/>
    </reaction>
</comment>
<evidence type="ECO:0000256" key="5">
    <source>
        <dbReference type="ARBA" id="ARBA00022670"/>
    </source>
</evidence>
<evidence type="ECO:0000256" key="3">
    <source>
        <dbReference type="ARBA" id="ARBA00012039"/>
    </source>
</evidence>
<keyword evidence="7" id="KW-0378">Hydrolase</keyword>
<evidence type="ECO:0000313" key="11">
    <source>
        <dbReference type="Proteomes" id="UP000023152"/>
    </source>
</evidence>
<dbReference type="OrthoDB" id="37597at2759"/>
<dbReference type="InterPro" id="IPR029055">
    <property type="entry name" value="Ntn_hydrolases_N"/>
</dbReference>
<dbReference type="EC" id="3.4.25.1" evidence="3"/>
<dbReference type="Pfam" id="PF00227">
    <property type="entry name" value="Proteasome"/>
    <property type="match status" value="1"/>
</dbReference>
<dbReference type="PRINTS" id="PR00141">
    <property type="entry name" value="PROTEASOME"/>
</dbReference>
<dbReference type="InterPro" id="IPR001353">
    <property type="entry name" value="Proteasome_sua/b"/>
</dbReference>
<organism evidence="10 11">
    <name type="scientific">Reticulomyxa filosa</name>
    <dbReference type="NCBI Taxonomy" id="46433"/>
    <lineage>
        <taxon>Eukaryota</taxon>
        <taxon>Sar</taxon>
        <taxon>Rhizaria</taxon>
        <taxon>Retaria</taxon>
        <taxon>Foraminifera</taxon>
        <taxon>Monothalamids</taxon>
        <taxon>Reticulomyxidae</taxon>
        <taxon>Reticulomyxa</taxon>
    </lineage>
</organism>
<evidence type="ECO:0000256" key="8">
    <source>
        <dbReference type="ARBA" id="ARBA00022942"/>
    </source>
</evidence>
<evidence type="ECO:0000256" key="9">
    <source>
        <dbReference type="ARBA" id="ARBA00023145"/>
    </source>
</evidence>
<reference evidence="10 11" key="1">
    <citation type="journal article" date="2013" name="Curr. Biol.">
        <title>The Genome of the Foraminiferan Reticulomyxa filosa.</title>
        <authorList>
            <person name="Glockner G."/>
            <person name="Hulsmann N."/>
            <person name="Schleicher M."/>
            <person name="Noegel A.A."/>
            <person name="Eichinger L."/>
            <person name="Gallinger C."/>
            <person name="Pawlowski J."/>
            <person name="Sierra R."/>
            <person name="Euteneuer U."/>
            <person name="Pillet L."/>
            <person name="Moustafa A."/>
            <person name="Platzer M."/>
            <person name="Groth M."/>
            <person name="Szafranski K."/>
            <person name="Schliwa M."/>
        </authorList>
    </citation>
    <scope>NUCLEOTIDE SEQUENCE [LARGE SCALE GENOMIC DNA]</scope>
</reference>
<evidence type="ECO:0000256" key="7">
    <source>
        <dbReference type="ARBA" id="ARBA00022801"/>
    </source>
</evidence>
<accession>X6NMD4</accession>
<dbReference type="GO" id="GO:0005634">
    <property type="term" value="C:nucleus"/>
    <property type="evidence" value="ECO:0007669"/>
    <property type="project" value="UniProtKB-SubCell"/>
</dbReference>
<proteinExistence type="predicted"/>
<keyword evidence="9" id="KW-0865">Zymogen</keyword>
<dbReference type="PANTHER" id="PTHR32194">
    <property type="entry name" value="METALLOPROTEASE TLDD"/>
    <property type="match status" value="1"/>
</dbReference>
<sequence length="135" mass="15432">MLCNFLISYKNYGLSVGSMVAGWDKRGPQLYYVDSDAMRLKAEFGFSVGSGSTFAYGVLDTEYRRDLTIEDAISLAKRAIYHATHRDAYSGGYVNGTYFGVTIYKIIKKYYFFFYMYIKYKIKSVSYCSKGMAPN</sequence>
<keyword evidence="6" id="KW-0888">Threonine protease</keyword>
<dbReference type="GO" id="GO:0051603">
    <property type="term" value="P:proteolysis involved in protein catabolic process"/>
    <property type="evidence" value="ECO:0007669"/>
    <property type="project" value="InterPro"/>
</dbReference>
<dbReference type="InterPro" id="IPR023333">
    <property type="entry name" value="Proteasome_suB-type"/>
</dbReference>
<comment type="subcellular location">
    <subcellularLocation>
        <location evidence="2">Nucleus</location>
    </subcellularLocation>
</comment>
<dbReference type="AlphaFoldDB" id="X6NMD4"/>
<gene>
    <name evidence="10" type="ORF">RFI_10580</name>
</gene>
<dbReference type="EMBL" id="ASPP01007788">
    <property type="protein sequence ID" value="ETO26557.1"/>
    <property type="molecule type" value="Genomic_DNA"/>
</dbReference>
<dbReference type="InterPro" id="IPR000243">
    <property type="entry name" value="Pept_T1A_subB"/>
</dbReference>
<dbReference type="Gene3D" id="3.60.20.10">
    <property type="entry name" value="Glutamine Phosphoribosylpyrophosphate, subunit 1, domain 1"/>
    <property type="match status" value="1"/>
</dbReference>
<comment type="caution">
    <text evidence="10">The sequence shown here is derived from an EMBL/GenBank/DDBJ whole genome shotgun (WGS) entry which is preliminary data.</text>
</comment>
<evidence type="ECO:0000256" key="2">
    <source>
        <dbReference type="ARBA" id="ARBA00004123"/>
    </source>
</evidence>
<dbReference type="GO" id="GO:0005737">
    <property type="term" value="C:cytoplasm"/>
    <property type="evidence" value="ECO:0007669"/>
    <property type="project" value="TreeGrafter"/>
</dbReference>
<dbReference type="PANTHER" id="PTHR32194:SF3">
    <property type="entry name" value="PROTEASOME SUBUNIT BETA"/>
    <property type="match status" value="1"/>
</dbReference>
<keyword evidence="5" id="KW-0645">Protease</keyword>
<dbReference type="GO" id="GO:0005839">
    <property type="term" value="C:proteasome core complex"/>
    <property type="evidence" value="ECO:0007669"/>
    <property type="project" value="InterPro"/>
</dbReference>
<dbReference type="GO" id="GO:0004298">
    <property type="term" value="F:threonine-type endopeptidase activity"/>
    <property type="evidence" value="ECO:0007669"/>
    <property type="project" value="UniProtKB-KW"/>
</dbReference>
<protein>
    <recommendedName>
        <fullName evidence="3">proteasome endopeptidase complex</fullName>
        <ecNumber evidence="3">3.4.25.1</ecNumber>
    </recommendedName>
</protein>
<dbReference type="Proteomes" id="UP000023152">
    <property type="component" value="Unassembled WGS sequence"/>
</dbReference>
<name>X6NMD4_RETFI</name>
<evidence type="ECO:0000256" key="4">
    <source>
        <dbReference type="ARBA" id="ARBA00022490"/>
    </source>
</evidence>
<keyword evidence="4" id="KW-0963">Cytoplasm</keyword>